<dbReference type="RefSeq" id="WP_286057008.1">
    <property type="nucleotide sequence ID" value="NZ_JASVWF010000010.1"/>
</dbReference>
<dbReference type="InterPro" id="IPR050109">
    <property type="entry name" value="HTH-type_TetR-like_transc_reg"/>
</dbReference>
<evidence type="ECO:0000256" key="2">
    <source>
        <dbReference type="PROSITE-ProRule" id="PRU00335"/>
    </source>
</evidence>
<dbReference type="PROSITE" id="PS50977">
    <property type="entry name" value="HTH_TETR_2"/>
    <property type="match status" value="1"/>
</dbReference>
<protein>
    <submittedName>
        <fullName evidence="4">Helix-turn-helix domain-containing protein</fullName>
    </submittedName>
</protein>
<comment type="caution">
    <text evidence="4">The sequence shown here is derived from an EMBL/GenBank/DDBJ whole genome shotgun (WGS) entry which is preliminary data.</text>
</comment>
<proteinExistence type="predicted"/>
<feature type="DNA-binding region" description="H-T-H motif" evidence="2">
    <location>
        <begin position="38"/>
        <end position="57"/>
    </location>
</feature>
<name>A0ABT7MI97_9PSEU</name>
<evidence type="ECO:0000313" key="4">
    <source>
        <dbReference type="EMBL" id="MDL5160405.1"/>
    </source>
</evidence>
<dbReference type="SUPFAM" id="SSF46689">
    <property type="entry name" value="Homeodomain-like"/>
    <property type="match status" value="1"/>
</dbReference>
<dbReference type="Proteomes" id="UP001231924">
    <property type="component" value="Unassembled WGS sequence"/>
</dbReference>
<reference evidence="4 5" key="1">
    <citation type="submission" date="2023-06" db="EMBL/GenBank/DDBJ databases">
        <title>Actinomycetospora Odt1-22.</title>
        <authorList>
            <person name="Supong K."/>
        </authorList>
    </citation>
    <scope>NUCLEOTIDE SEQUENCE [LARGE SCALE GENOMIC DNA]</scope>
    <source>
        <strain evidence="4 5">Odt1-22</strain>
    </source>
</reference>
<dbReference type="PANTHER" id="PTHR30055:SF146">
    <property type="entry name" value="HTH-TYPE TRANSCRIPTIONAL DUAL REGULATOR CECR"/>
    <property type="match status" value="1"/>
</dbReference>
<gene>
    <name evidence="4" type="ORF">QRT03_30865</name>
</gene>
<feature type="domain" description="HTH tetR-type" evidence="3">
    <location>
        <begin position="15"/>
        <end position="75"/>
    </location>
</feature>
<sequence>MSRSYRSDLRARQARSTRWSVVEAAAALFVARGYDRTTLDAVAEESGVSRRTVVNAVGGKAALLKLAWDWTLVGDDEPTPMADRPDVVAIRTSRDPEESLRLWARVVTETGSRAAALGRVLVAAADADDEAAALLATAETQRLEGARAFAQHLASLDALAVPVDRAAEAFWALSSGAVHRSLVIDRGWSTEEFAVWLEAQAAASTRPTPSVPR</sequence>
<accession>A0ABT7MI97</accession>
<dbReference type="PANTHER" id="PTHR30055">
    <property type="entry name" value="HTH-TYPE TRANSCRIPTIONAL REGULATOR RUTR"/>
    <property type="match status" value="1"/>
</dbReference>
<dbReference type="InterPro" id="IPR009057">
    <property type="entry name" value="Homeodomain-like_sf"/>
</dbReference>
<dbReference type="Pfam" id="PF00440">
    <property type="entry name" value="TetR_N"/>
    <property type="match status" value="1"/>
</dbReference>
<dbReference type="EMBL" id="JASVWF010000010">
    <property type="protein sequence ID" value="MDL5160405.1"/>
    <property type="molecule type" value="Genomic_DNA"/>
</dbReference>
<dbReference type="PRINTS" id="PR00455">
    <property type="entry name" value="HTHTETR"/>
</dbReference>
<keyword evidence="1 2" id="KW-0238">DNA-binding</keyword>
<keyword evidence="5" id="KW-1185">Reference proteome</keyword>
<dbReference type="InterPro" id="IPR001647">
    <property type="entry name" value="HTH_TetR"/>
</dbReference>
<dbReference type="Gene3D" id="1.10.357.10">
    <property type="entry name" value="Tetracycline Repressor, domain 2"/>
    <property type="match status" value="1"/>
</dbReference>
<evidence type="ECO:0000256" key="1">
    <source>
        <dbReference type="ARBA" id="ARBA00023125"/>
    </source>
</evidence>
<evidence type="ECO:0000313" key="5">
    <source>
        <dbReference type="Proteomes" id="UP001231924"/>
    </source>
</evidence>
<evidence type="ECO:0000259" key="3">
    <source>
        <dbReference type="PROSITE" id="PS50977"/>
    </source>
</evidence>
<organism evidence="4 5">
    <name type="scientific">Actinomycetospora termitidis</name>
    <dbReference type="NCBI Taxonomy" id="3053470"/>
    <lineage>
        <taxon>Bacteria</taxon>
        <taxon>Bacillati</taxon>
        <taxon>Actinomycetota</taxon>
        <taxon>Actinomycetes</taxon>
        <taxon>Pseudonocardiales</taxon>
        <taxon>Pseudonocardiaceae</taxon>
        <taxon>Actinomycetospora</taxon>
    </lineage>
</organism>